<dbReference type="SUPFAM" id="SSF51395">
    <property type="entry name" value="FMN-linked oxidoreductases"/>
    <property type="match status" value="1"/>
</dbReference>
<evidence type="ECO:0000256" key="2">
    <source>
        <dbReference type="ARBA" id="ARBA00005979"/>
    </source>
</evidence>
<accession>N6VCX9</accession>
<dbReference type="GO" id="GO:0005829">
    <property type="term" value="C:cytosol"/>
    <property type="evidence" value="ECO:0007669"/>
    <property type="project" value="UniProtKB-ARBA"/>
</dbReference>
<protein>
    <submittedName>
        <fullName evidence="5">NADH:flavin oxidoreductase</fullName>
    </submittedName>
</protein>
<keyword evidence="6" id="KW-1185">Reference proteome</keyword>
<evidence type="ECO:0000256" key="1">
    <source>
        <dbReference type="ARBA" id="ARBA00001917"/>
    </source>
</evidence>
<dbReference type="FunFam" id="3.20.20.70:FF:000059">
    <property type="entry name" value="N-ethylmaleimide reductase, FMN-linked"/>
    <property type="match status" value="1"/>
</dbReference>
<dbReference type="GO" id="GO:0010181">
    <property type="term" value="F:FMN binding"/>
    <property type="evidence" value="ECO:0007669"/>
    <property type="project" value="InterPro"/>
</dbReference>
<evidence type="ECO:0000256" key="3">
    <source>
        <dbReference type="ARBA" id="ARBA00023002"/>
    </source>
</evidence>
<dbReference type="AlphaFoldDB" id="N6VCX9"/>
<dbReference type="PATRIC" id="fig|363754.4.peg.930"/>
<evidence type="ECO:0000259" key="4">
    <source>
        <dbReference type="Pfam" id="PF00724"/>
    </source>
</evidence>
<dbReference type="EMBL" id="AQHN01000011">
    <property type="protein sequence ID" value="ENN88917.1"/>
    <property type="molecule type" value="Genomic_DNA"/>
</dbReference>
<keyword evidence="3" id="KW-0560">Oxidoreductase</keyword>
<dbReference type="InterPro" id="IPR045247">
    <property type="entry name" value="Oye-like"/>
</dbReference>
<dbReference type="GO" id="GO:0016628">
    <property type="term" value="F:oxidoreductase activity, acting on the CH-CH group of donors, NAD or NADP as acceptor"/>
    <property type="evidence" value="ECO:0007669"/>
    <property type="project" value="UniProtKB-ARBA"/>
</dbReference>
<comment type="caution">
    <text evidence="5">The sequence shown here is derived from an EMBL/GenBank/DDBJ whole genome shotgun (WGS) entry which is preliminary data.</text>
</comment>
<dbReference type="Gene3D" id="3.20.20.70">
    <property type="entry name" value="Aldolase class I"/>
    <property type="match status" value="1"/>
</dbReference>
<dbReference type="PANTHER" id="PTHR22893:SF91">
    <property type="entry name" value="NADPH DEHYDROGENASE 2-RELATED"/>
    <property type="match status" value="1"/>
</dbReference>
<dbReference type="CDD" id="cd02933">
    <property type="entry name" value="OYE_like_FMN"/>
    <property type="match status" value="1"/>
</dbReference>
<name>N6VCX9_9HYPH</name>
<dbReference type="STRING" id="363754.RHSP_10629"/>
<organism evidence="5 6">
    <name type="scientific">Rhizobium freirei PRF 81</name>
    <dbReference type="NCBI Taxonomy" id="363754"/>
    <lineage>
        <taxon>Bacteria</taxon>
        <taxon>Pseudomonadati</taxon>
        <taxon>Pseudomonadota</taxon>
        <taxon>Alphaproteobacteria</taxon>
        <taxon>Hyphomicrobiales</taxon>
        <taxon>Rhizobiaceae</taxon>
        <taxon>Rhizobium/Agrobacterium group</taxon>
        <taxon>Rhizobium</taxon>
    </lineage>
</organism>
<dbReference type="PANTHER" id="PTHR22893">
    <property type="entry name" value="NADH OXIDOREDUCTASE-RELATED"/>
    <property type="match status" value="1"/>
</dbReference>
<feature type="domain" description="NADH:flavin oxidoreductase/NADH oxidase N-terminal" evidence="4">
    <location>
        <begin position="21"/>
        <end position="348"/>
    </location>
</feature>
<comment type="similarity">
    <text evidence="2">Belongs to the NADH:flavin oxidoreductase/NADH oxidase family.</text>
</comment>
<gene>
    <name evidence="5" type="ORF">RHSP_10629</name>
</gene>
<reference evidence="5 6" key="1">
    <citation type="journal article" date="2012" name="BMC Genomics">
        <title>Genomic basis of broad host range and environmental adaptability of Rhizobium tropici CIAT 899 and Rhizobium sp. PRF 81 which are used in inoculants for common bean (Phaseolus vulgaris L.).</title>
        <authorList>
            <person name="Ormeno-Orrillo E."/>
            <person name="Menna P."/>
            <person name="Almeida L.G."/>
            <person name="Ollero F.J."/>
            <person name="Nicolas M.F."/>
            <person name="Pains Rodrigues E."/>
            <person name="Shigueyoshi Nakatani A."/>
            <person name="Silva Batista J.S."/>
            <person name="Oliveira Chueire L.M."/>
            <person name="Souza R.C."/>
            <person name="Ribeiro Vasconcelos A.T."/>
            <person name="Megias M."/>
            <person name="Hungria M."/>
            <person name="Martinez-Romero E."/>
        </authorList>
    </citation>
    <scope>NUCLEOTIDE SEQUENCE [LARGE SCALE GENOMIC DNA]</scope>
    <source>
        <strain evidence="5 6">PRF 81</strain>
    </source>
</reference>
<dbReference type="InterPro" id="IPR013785">
    <property type="entry name" value="Aldolase_TIM"/>
</dbReference>
<comment type="cofactor">
    <cofactor evidence="1">
        <name>FMN</name>
        <dbReference type="ChEBI" id="CHEBI:58210"/>
    </cofactor>
</comment>
<sequence length="371" mass="40120">MPSRKSPMSCPNRQKGRSMSKIFTSTRLGRIEIANRLVMAPMTRSRADDDDAVPGDLVATYYAQRASAGLVITEGVFPTSGGKGYVRTPGIQTEAQLKAWKAVVDAVHAAGGHIFLQLMHTGRISHPLLLPAGELPVAPSAIRPNGQTWTNEGQKDFVTPRELSLAEIREIVGGYRVATQNALAVGFDGVELHGATGYLPEQFLSSGSNQRTDEYGGSVANRARFMLEVLAAMIEEAGAGRVGLKISPEMNFNDISDADPKETYSYLVEHLPASDMAYLHVALFGATVNYHELLRPRFAGAYIIGGGLTRTSADDLLKEDKADAVVFGSAFLANPDLVERFRRNAPLNEPDRSTFYTPGAEGYIDYPTLAG</sequence>
<dbReference type="InterPro" id="IPR001155">
    <property type="entry name" value="OxRdtase_FMN_N"/>
</dbReference>
<dbReference type="Pfam" id="PF00724">
    <property type="entry name" value="Oxidored_FMN"/>
    <property type="match status" value="1"/>
</dbReference>
<evidence type="ECO:0000313" key="6">
    <source>
        <dbReference type="Proteomes" id="UP000012429"/>
    </source>
</evidence>
<evidence type="ECO:0000313" key="5">
    <source>
        <dbReference type="EMBL" id="ENN88917.1"/>
    </source>
</evidence>
<dbReference type="Proteomes" id="UP000012429">
    <property type="component" value="Unassembled WGS sequence"/>
</dbReference>
<proteinExistence type="inferred from homology"/>